<reference evidence="1" key="1">
    <citation type="submission" date="2023-06" db="EMBL/GenBank/DDBJ databases">
        <title>Genome-scale phylogeny and comparative genomics of the fungal order Sordariales.</title>
        <authorList>
            <consortium name="Lawrence Berkeley National Laboratory"/>
            <person name="Hensen N."/>
            <person name="Bonometti L."/>
            <person name="Westerberg I."/>
            <person name="Brannstrom I.O."/>
            <person name="Guillou S."/>
            <person name="Cros-Aarteil S."/>
            <person name="Calhoun S."/>
            <person name="Haridas S."/>
            <person name="Kuo A."/>
            <person name="Mondo S."/>
            <person name="Pangilinan J."/>
            <person name="Riley R."/>
            <person name="Labutti K."/>
            <person name="Andreopoulos B."/>
            <person name="Lipzen A."/>
            <person name="Chen C."/>
            <person name="Yanf M."/>
            <person name="Daum C."/>
            <person name="Ng V."/>
            <person name="Clum A."/>
            <person name="Steindorff A."/>
            <person name="Ohm R."/>
            <person name="Martin F."/>
            <person name="Silar P."/>
            <person name="Natvig D."/>
            <person name="Lalanne C."/>
            <person name="Gautier V."/>
            <person name="Ament-Velasquez S.L."/>
            <person name="Kruys A."/>
            <person name="Hutchinson M.I."/>
            <person name="Powell A.J."/>
            <person name="Barry K."/>
            <person name="Miller A.N."/>
            <person name="Grigoriev I.V."/>
            <person name="Debuchy R."/>
            <person name="Gladieux P."/>
            <person name="Thoren M.H."/>
            <person name="Johannesson H."/>
        </authorList>
    </citation>
    <scope>NUCLEOTIDE SEQUENCE</scope>
    <source>
        <strain evidence="1">CBS 540.89</strain>
    </source>
</reference>
<dbReference type="AlphaFoldDB" id="A0AA40BDV4"/>
<dbReference type="Proteomes" id="UP001172159">
    <property type="component" value="Unassembled WGS sequence"/>
</dbReference>
<proteinExistence type="predicted"/>
<comment type="caution">
    <text evidence="1">The sequence shown here is derived from an EMBL/GenBank/DDBJ whole genome shotgun (WGS) entry which is preliminary data.</text>
</comment>
<evidence type="ECO:0000313" key="2">
    <source>
        <dbReference type="Proteomes" id="UP001172159"/>
    </source>
</evidence>
<keyword evidence="2" id="KW-1185">Reference proteome</keyword>
<gene>
    <name evidence="1" type="ORF">B0T21DRAFT_195448</name>
</gene>
<sequence>MANKRAVFQPIVHSVCPSTASKADPTITPPSDYPIRSFTPFGMDHHPMLDLIAVVTLSSFTVGLVSNSLIRIAALGLLSAVTWDCVLKCPVYISRSAWASSVGGYTLSYLWQYLDVGVLSKWTYEKQGPENELIKAWGPFSPKTKSNNTFMARVKFGFGTVFPWRFVNTPYQARGFPKLNKRLCESRLADQGNVSCTSLWKWEVGKRRGHDPEHCSGLSIHGCSPSLDLGDCFVPATEDPLLKELVELDRIVEVYNLQEAAHFAQCRSTGDQRFGSSVGVGSEAGLWVDRSSNSIMALFFRRELLIRARKNRPTEYQQYFHISKSLPITV</sequence>
<accession>A0AA40BDV4</accession>
<organism evidence="1 2">
    <name type="scientific">Apiosordaria backusii</name>
    <dbReference type="NCBI Taxonomy" id="314023"/>
    <lineage>
        <taxon>Eukaryota</taxon>
        <taxon>Fungi</taxon>
        <taxon>Dikarya</taxon>
        <taxon>Ascomycota</taxon>
        <taxon>Pezizomycotina</taxon>
        <taxon>Sordariomycetes</taxon>
        <taxon>Sordariomycetidae</taxon>
        <taxon>Sordariales</taxon>
        <taxon>Lasiosphaeriaceae</taxon>
        <taxon>Apiosordaria</taxon>
    </lineage>
</organism>
<name>A0AA40BDV4_9PEZI</name>
<protein>
    <submittedName>
        <fullName evidence="1">Uncharacterized protein</fullName>
    </submittedName>
</protein>
<evidence type="ECO:0000313" key="1">
    <source>
        <dbReference type="EMBL" id="KAK0732401.1"/>
    </source>
</evidence>
<dbReference type="EMBL" id="JAUKTV010000008">
    <property type="protein sequence ID" value="KAK0732401.1"/>
    <property type="molecule type" value="Genomic_DNA"/>
</dbReference>